<dbReference type="EMBL" id="VTPC01003680">
    <property type="protein sequence ID" value="KAF2898136.1"/>
    <property type="molecule type" value="Genomic_DNA"/>
</dbReference>
<reference evidence="2" key="1">
    <citation type="submission" date="2019-08" db="EMBL/GenBank/DDBJ databases">
        <title>The genome of the North American firefly Photinus pyralis.</title>
        <authorList>
            <consortium name="Photinus pyralis genome working group"/>
            <person name="Fallon T.R."/>
            <person name="Sander Lower S.E."/>
            <person name="Weng J.-K."/>
        </authorList>
    </citation>
    <scope>NUCLEOTIDE SEQUENCE</scope>
    <source>
        <strain evidence="2">TRF0915ILg1</strain>
        <tissue evidence="2">Whole body</tissue>
    </source>
</reference>
<dbReference type="Proteomes" id="UP000801492">
    <property type="component" value="Unassembled WGS sequence"/>
</dbReference>
<evidence type="ECO:0000313" key="2">
    <source>
        <dbReference type="EMBL" id="KAF2898136.1"/>
    </source>
</evidence>
<keyword evidence="3" id="KW-1185">Reference proteome</keyword>
<dbReference type="AlphaFoldDB" id="A0A8K0D6D2"/>
<protein>
    <submittedName>
        <fullName evidence="2">Uncharacterized protein</fullName>
    </submittedName>
</protein>
<comment type="caution">
    <text evidence="2">The sequence shown here is derived from an EMBL/GenBank/DDBJ whole genome shotgun (WGS) entry which is preliminary data.</text>
</comment>
<gene>
    <name evidence="2" type="ORF">ILUMI_08034</name>
</gene>
<evidence type="ECO:0000256" key="1">
    <source>
        <dbReference type="SAM" id="MobiDB-lite"/>
    </source>
</evidence>
<feature type="compositionally biased region" description="Polar residues" evidence="1">
    <location>
        <begin position="22"/>
        <end position="33"/>
    </location>
</feature>
<feature type="region of interest" description="Disordered" evidence="1">
    <location>
        <begin position="441"/>
        <end position="470"/>
    </location>
</feature>
<feature type="compositionally biased region" description="Polar residues" evidence="1">
    <location>
        <begin position="442"/>
        <end position="454"/>
    </location>
</feature>
<feature type="compositionally biased region" description="Basic and acidic residues" evidence="1">
    <location>
        <begin position="459"/>
        <end position="469"/>
    </location>
</feature>
<sequence length="609" mass="69763">MGYEKEQKRLLELWNELMSASESDLSPDASNYESLRDSYSDSDPVTPQKRTKIFTDQPIQKPQFSIFSSSNNIDEIIKQVIAHNINYEDESDEDDINQETNTNFAWMQVSGIYLNDFSFTENNSKIRRHIYDDYQKSPYDFYKMLITDEIFQLFVNETNLYAHQEKTKSSTPISRIKQWRDTNQVEMKNSLNPIISKEYQMKPSNSSLRRDVEWYGKLAIELVIGAAIVNAYWLHQHVTNGKMTTTEFREEVIEGIVHNIKPTDDAIIQQPTNPVQPICLEASTTQCNYNENVQSSALKLSTAVVSVTDNFNQKQQLCCLLDGGSSNVNFHTPGETHLLLGADVFWQILCAGQLATANRINEIHLVSEPQDRYHVSSNLLSRGMSPKRLLSLDLWFKKPLFLKSDIFHTIHNDSTNRTPAQKLPKAKTSLLAAGIRNETKSDLQVASQQGSPKNSMRKAAKEQQLHPKSTEAYIEESSKKEIVLTKFKKKSKRFDVGRIKDENVRSEYQPEVRNRFEALALETVAEDIEDTWNQVKDIYVRADLICSLTTISSSNKKEESSEPETEKIIADVNTEKFWGNNEAVREIVNSKCAKYPGNSKLQVLTLRKR</sequence>
<evidence type="ECO:0000313" key="3">
    <source>
        <dbReference type="Proteomes" id="UP000801492"/>
    </source>
</evidence>
<dbReference type="OrthoDB" id="6775937at2759"/>
<accession>A0A8K0D6D2</accession>
<organism evidence="2 3">
    <name type="scientific">Ignelater luminosus</name>
    <name type="common">Cucubano</name>
    <name type="synonym">Pyrophorus luminosus</name>
    <dbReference type="NCBI Taxonomy" id="2038154"/>
    <lineage>
        <taxon>Eukaryota</taxon>
        <taxon>Metazoa</taxon>
        <taxon>Ecdysozoa</taxon>
        <taxon>Arthropoda</taxon>
        <taxon>Hexapoda</taxon>
        <taxon>Insecta</taxon>
        <taxon>Pterygota</taxon>
        <taxon>Neoptera</taxon>
        <taxon>Endopterygota</taxon>
        <taxon>Coleoptera</taxon>
        <taxon>Polyphaga</taxon>
        <taxon>Elateriformia</taxon>
        <taxon>Elateroidea</taxon>
        <taxon>Elateridae</taxon>
        <taxon>Agrypninae</taxon>
        <taxon>Pyrophorini</taxon>
        <taxon>Ignelater</taxon>
    </lineage>
</organism>
<proteinExistence type="predicted"/>
<name>A0A8K0D6D2_IGNLU</name>
<feature type="region of interest" description="Disordered" evidence="1">
    <location>
        <begin position="22"/>
        <end position="47"/>
    </location>
</feature>